<dbReference type="PROSITE" id="PS00108">
    <property type="entry name" value="PROTEIN_KINASE_ST"/>
    <property type="match status" value="1"/>
</dbReference>
<evidence type="ECO:0000313" key="9">
    <source>
        <dbReference type="Proteomes" id="UP001592528"/>
    </source>
</evidence>
<evidence type="ECO:0000256" key="5">
    <source>
        <dbReference type="ARBA" id="ARBA00022840"/>
    </source>
</evidence>
<proteinExistence type="predicted"/>
<keyword evidence="3" id="KW-0547">Nucleotide-binding</keyword>
<evidence type="ECO:0000259" key="7">
    <source>
        <dbReference type="PROSITE" id="PS50011"/>
    </source>
</evidence>
<dbReference type="SUPFAM" id="SSF56112">
    <property type="entry name" value="Protein kinase-like (PK-like)"/>
    <property type="match status" value="1"/>
</dbReference>
<dbReference type="PROSITE" id="PS50011">
    <property type="entry name" value="PROTEIN_KINASE_DOM"/>
    <property type="match status" value="1"/>
</dbReference>
<feature type="region of interest" description="Disordered" evidence="6">
    <location>
        <begin position="340"/>
        <end position="423"/>
    </location>
</feature>
<keyword evidence="2" id="KW-0808">Transferase</keyword>
<evidence type="ECO:0000256" key="3">
    <source>
        <dbReference type="ARBA" id="ARBA00022741"/>
    </source>
</evidence>
<accession>A0ABV6UXZ8</accession>
<dbReference type="PANTHER" id="PTHR43671">
    <property type="entry name" value="SERINE/THREONINE-PROTEIN KINASE NEK"/>
    <property type="match status" value="1"/>
</dbReference>
<keyword evidence="5" id="KW-0067">ATP-binding</keyword>
<dbReference type="SMART" id="SM00220">
    <property type="entry name" value="S_TKc"/>
    <property type="match status" value="1"/>
</dbReference>
<comment type="caution">
    <text evidence="8">The sequence shown here is derived from an EMBL/GenBank/DDBJ whole genome shotgun (WGS) entry which is preliminary data.</text>
</comment>
<feature type="domain" description="Protein kinase" evidence="7">
    <location>
        <begin position="22"/>
        <end position="274"/>
    </location>
</feature>
<dbReference type="EC" id="2.7.11.1" evidence="1"/>
<reference evidence="8 9" key="1">
    <citation type="submission" date="2024-09" db="EMBL/GenBank/DDBJ databases">
        <authorList>
            <person name="Lee S.D."/>
        </authorList>
    </citation>
    <scope>NUCLEOTIDE SEQUENCE [LARGE SCALE GENOMIC DNA]</scope>
    <source>
        <strain evidence="8 9">N1-5</strain>
    </source>
</reference>
<dbReference type="InterPro" id="IPR011009">
    <property type="entry name" value="Kinase-like_dom_sf"/>
</dbReference>
<evidence type="ECO:0000313" key="8">
    <source>
        <dbReference type="EMBL" id="MFC1406339.1"/>
    </source>
</evidence>
<dbReference type="Gene3D" id="3.30.200.20">
    <property type="entry name" value="Phosphorylase Kinase, domain 1"/>
    <property type="match status" value="1"/>
</dbReference>
<evidence type="ECO:0000256" key="1">
    <source>
        <dbReference type="ARBA" id="ARBA00012513"/>
    </source>
</evidence>
<dbReference type="Gene3D" id="1.10.510.10">
    <property type="entry name" value="Transferase(Phosphotransferase) domain 1"/>
    <property type="match status" value="1"/>
</dbReference>
<dbReference type="InterPro" id="IPR008271">
    <property type="entry name" value="Ser/Thr_kinase_AS"/>
</dbReference>
<dbReference type="PANTHER" id="PTHR43671:SF13">
    <property type="entry name" value="SERINE_THREONINE-PROTEIN KINASE NEK2"/>
    <property type="match status" value="1"/>
</dbReference>
<dbReference type="Proteomes" id="UP001592528">
    <property type="component" value="Unassembled WGS sequence"/>
</dbReference>
<name>A0ABV6UXZ8_9ACTN</name>
<dbReference type="InterPro" id="IPR050660">
    <property type="entry name" value="NEK_Ser/Thr_kinase"/>
</dbReference>
<dbReference type="RefSeq" id="WP_051725548.1">
    <property type="nucleotide sequence ID" value="NZ_JBHEZZ010000028.1"/>
</dbReference>
<feature type="compositionally biased region" description="Low complexity" evidence="6">
    <location>
        <begin position="363"/>
        <end position="401"/>
    </location>
</feature>
<keyword evidence="4 8" id="KW-0418">Kinase</keyword>
<gene>
    <name evidence="8" type="ORF">ACEZDJ_34090</name>
</gene>
<evidence type="ECO:0000256" key="6">
    <source>
        <dbReference type="SAM" id="MobiDB-lite"/>
    </source>
</evidence>
<keyword evidence="9" id="KW-1185">Reference proteome</keyword>
<dbReference type="Pfam" id="PF00069">
    <property type="entry name" value="Pkinase"/>
    <property type="match status" value="1"/>
</dbReference>
<protein>
    <recommendedName>
        <fullName evidence="1">non-specific serine/threonine protein kinase</fullName>
        <ecNumber evidence="1">2.7.11.1</ecNumber>
    </recommendedName>
</protein>
<organism evidence="8 9">
    <name type="scientific">Streptacidiphilus cavernicola</name>
    <dbReference type="NCBI Taxonomy" id="3342716"/>
    <lineage>
        <taxon>Bacteria</taxon>
        <taxon>Bacillati</taxon>
        <taxon>Actinomycetota</taxon>
        <taxon>Actinomycetes</taxon>
        <taxon>Kitasatosporales</taxon>
        <taxon>Streptomycetaceae</taxon>
        <taxon>Streptacidiphilus</taxon>
    </lineage>
</organism>
<dbReference type="EMBL" id="JBHEZZ010000028">
    <property type="protein sequence ID" value="MFC1406339.1"/>
    <property type="molecule type" value="Genomic_DNA"/>
</dbReference>
<evidence type="ECO:0000256" key="4">
    <source>
        <dbReference type="ARBA" id="ARBA00022777"/>
    </source>
</evidence>
<dbReference type="InterPro" id="IPR000719">
    <property type="entry name" value="Prot_kinase_dom"/>
</dbReference>
<sequence>MTLPVWDGDFHLSGANLFAGRYRLGRILGRGGAATVHQALDERLGRQVAIKVFRSDAESDLVRRFEVEARLLARLDHPGLVRIFDYGHTPQGPYLVLELLPGPSLSAALVSGGPRGADETLRIGSDLARTLEYVHSQGVVHRDVKPANILFDEEGRPRLADFGISRVVDTAGSTRTGTVMGTAAYLAPEQVRGRRAGPTADVFALGLVLIECLTGRREYAGTPVEAAIARLRRPPAIPTGLPRALTQLLELMTRINPDERITAEQCSALLAESLRRTGRPEAAPGPSSGAPSVPLTAVAAARPTVTPHHGSRRRRGPLAVVGALVIGGVLAGIVATHGGAPQHPAAHQSSAPAGGVTAGPTGGHPASVTGHSAARQSTSAAPPSATDPSPSASASGSASASYGQTKKPKSKVKDPGQSAQKKG</sequence>
<dbReference type="CDD" id="cd14014">
    <property type="entry name" value="STKc_PknB_like"/>
    <property type="match status" value="1"/>
</dbReference>
<dbReference type="GO" id="GO:0016301">
    <property type="term" value="F:kinase activity"/>
    <property type="evidence" value="ECO:0007669"/>
    <property type="project" value="UniProtKB-KW"/>
</dbReference>
<evidence type="ECO:0000256" key="2">
    <source>
        <dbReference type="ARBA" id="ARBA00022679"/>
    </source>
</evidence>